<evidence type="ECO:0000256" key="4">
    <source>
        <dbReference type="ARBA" id="ARBA00022694"/>
    </source>
</evidence>
<keyword evidence="7" id="KW-1185">Reference proteome</keyword>
<keyword evidence="4" id="KW-0819">tRNA processing</keyword>
<evidence type="ECO:0000313" key="7">
    <source>
        <dbReference type="Proteomes" id="UP001139682"/>
    </source>
</evidence>
<dbReference type="PANTHER" id="PTHR21392">
    <property type="entry name" value="TRNA-URIDINE AMINOCARBOXYPROPYLTRANSFERASE 2"/>
    <property type="match status" value="1"/>
</dbReference>
<evidence type="ECO:0000256" key="3">
    <source>
        <dbReference type="ARBA" id="ARBA00022691"/>
    </source>
</evidence>
<evidence type="ECO:0000256" key="2">
    <source>
        <dbReference type="ARBA" id="ARBA00022679"/>
    </source>
</evidence>
<name>A0A9X1W3J5_9GAMM</name>
<organism evidence="6 7">
    <name type="scientific">Stutzerimonas marianensis</name>
    <dbReference type="NCBI Taxonomy" id="2929513"/>
    <lineage>
        <taxon>Bacteria</taxon>
        <taxon>Pseudomonadati</taxon>
        <taxon>Pseudomonadota</taxon>
        <taxon>Gammaproteobacteria</taxon>
        <taxon>Pseudomonadales</taxon>
        <taxon>Pseudomonadaceae</taxon>
        <taxon>Stutzerimonas</taxon>
    </lineage>
</organism>
<dbReference type="EMBL" id="JALGRD010000002">
    <property type="protein sequence ID" value="MCJ0972854.1"/>
    <property type="molecule type" value="Genomic_DNA"/>
</dbReference>
<dbReference type="InterPro" id="IPR005636">
    <property type="entry name" value="DTW"/>
</dbReference>
<accession>A0A9X1W3J5</accession>
<keyword evidence="3" id="KW-0949">S-adenosyl-L-methionine</keyword>
<comment type="caution">
    <text evidence="6">The sequence shown here is derived from an EMBL/GenBank/DDBJ whole genome shotgun (WGS) entry which is preliminary data.</text>
</comment>
<evidence type="ECO:0000256" key="1">
    <source>
        <dbReference type="ARBA" id="ARBA00012386"/>
    </source>
</evidence>
<evidence type="ECO:0000313" key="6">
    <source>
        <dbReference type="EMBL" id="MCJ0972854.1"/>
    </source>
</evidence>
<proteinExistence type="predicted"/>
<sequence length="246" mass="27022">MSHAVARLRNARQARAAKPFVARGSRTTRCERCRVAQSHCLCDLRPSVDARSGMCLIMHDIEPLKPSNTGWLIADVVGDTHAFGWQRTEVDPTLTALLADPGYQPFLVFPGEYAEAGRVVEEVSPAPGKRPLFVLLDATWTEARKMFRKSPYLDGLPVLSLQAEVVSRYRLRRSKRSEHLCTAEVAALCLGLAGDASAAEALDAWLDVFTDHYLGAKHHRLPNLDDAAHRTLARIAQGRESGADAG</sequence>
<dbReference type="EC" id="2.5.1.25" evidence="1"/>
<dbReference type="AlphaFoldDB" id="A0A9X1W3J5"/>
<dbReference type="InterPro" id="IPR039262">
    <property type="entry name" value="DTWD2/TAPT"/>
</dbReference>
<protein>
    <recommendedName>
        <fullName evidence="1">tRNA-uridine aminocarboxypropyltransferase</fullName>
        <ecNumber evidence="1">2.5.1.25</ecNumber>
    </recommendedName>
</protein>
<feature type="domain" description="DTW" evidence="5">
    <location>
        <begin position="26"/>
        <end position="218"/>
    </location>
</feature>
<evidence type="ECO:0000259" key="5">
    <source>
        <dbReference type="SMART" id="SM01144"/>
    </source>
</evidence>
<dbReference type="GO" id="GO:0008033">
    <property type="term" value="P:tRNA processing"/>
    <property type="evidence" value="ECO:0007669"/>
    <property type="project" value="UniProtKB-KW"/>
</dbReference>
<dbReference type="Proteomes" id="UP001139682">
    <property type="component" value="Unassembled WGS sequence"/>
</dbReference>
<reference evidence="6" key="1">
    <citation type="submission" date="2022-03" db="EMBL/GenBank/DDBJ databases">
        <title>Pseudomonas marianensis sp. nov., a marine bacterium isolated from deep-sea sediments of the Mariana Trench.</title>
        <authorList>
            <person name="Wei Y."/>
        </authorList>
    </citation>
    <scope>NUCLEOTIDE SEQUENCE</scope>
    <source>
        <strain evidence="6">PS1</strain>
    </source>
</reference>
<dbReference type="SMART" id="SM01144">
    <property type="entry name" value="DTW"/>
    <property type="match status" value="1"/>
</dbReference>
<dbReference type="PANTHER" id="PTHR21392:SF1">
    <property type="entry name" value="TRNA-URIDINE AMINOCARBOXYPROPYLTRANSFERASE"/>
    <property type="match status" value="1"/>
</dbReference>
<dbReference type="GO" id="GO:0016432">
    <property type="term" value="F:tRNA-uridine aminocarboxypropyltransferase activity"/>
    <property type="evidence" value="ECO:0007669"/>
    <property type="project" value="UniProtKB-EC"/>
</dbReference>
<keyword evidence="2" id="KW-0808">Transferase</keyword>
<dbReference type="RefSeq" id="WP_243605026.1">
    <property type="nucleotide sequence ID" value="NZ_JALGRD010000002.1"/>
</dbReference>
<dbReference type="Pfam" id="PF03942">
    <property type="entry name" value="DTW"/>
    <property type="match status" value="1"/>
</dbReference>
<gene>
    <name evidence="6" type="ORF">MST27_05655</name>
</gene>